<dbReference type="EMBL" id="JAUUCC010000013">
    <property type="protein sequence ID" value="MEE2050322.1"/>
    <property type="molecule type" value="Genomic_DNA"/>
</dbReference>
<evidence type="ECO:0000313" key="1">
    <source>
        <dbReference type="EMBL" id="MEE2050322.1"/>
    </source>
</evidence>
<dbReference type="InterPro" id="IPR006437">
    <property type="entry name" value="Phage_terminase_lsu"/>
</dbReference>
<reference evidence="1 2" key="1">
    <citation type="submission" date="2023-07" db="EMBL/GenBank/DDBJ databases">
        <authorList>
            <person name="Girao M."/>
            <person name="Carvalho M.F."/>
        </authorList>
    </citation>
    <scope>NUCLEOTIDE SEQUENCE [LARGE SCALE GENOMIC DNA]</scope>
    <source>
        <strain evidence="1 2">66/93</strain>
    </source>
</reference>
<dbReference type="Proteomes" id="UP001348641">
    <property type="component" value="Unassembled WGS sequence"/>
</dbReference>
<name>A0ABU7KNS0_9ACTN</name>
<evidence type="ECO:0000313" key="2">
    <source>
        <dbReference type="Proteomes" id="UP001348641"/>
    </source>
</evidence>
<dbReference type="InterPro" id="IPR027417">
    <property type="entry name" value="P-loop_NTPase"/>
</dbReference>
<dbReference type="Gene3D" id="3.30.420.280">
    <property type="match status" value="1"/>
</dbReference>
<dbReference type="Pfam" id="PF03237">
    <property type="entry name" value="Terminase_6N"/>
    <property type="match status" value="1"/>
</dbReference>
<organism evidence="1 2">
    <name type="scientific">Nocardiopsis tropica</name>
    <dbReference type="NCBI Taxonomy" id="109330"/>
    <lineage>
        <taxon>Bacteria</taxon>
        <taxon>Bacillati</taxon>
        <taxon>Actinomycetota</taxon>
        <taxon>Actinomycetes</taxon>
        <taxon>Streptosporangiales</taxon>
        <taxon>Nocardiopsidaceae</taxon>
        <taxon>Nocardiopsis</taxon>
    </lineage>
</organism>
<dbReference type="NCBIfam" id="TIGR01547">
    <property type="entry name" value="phage_term_2"/>
    <property type="match status" value="1"/>
</dbReference>
<protein>
    <submittedName>
        <fullName evidence="1">PBSX family phage terminase large subunit</fullName>
    </submittedName>
</protein>
<gene>
    <name evidence="1" type="ORF">Q8A49_07420</name>
</gene>
<proteinExistence type="predicted"/>
<dbReference type="Gene3D" id="3.40.50.300">
    <property type="entry name" value="P-loop containing nucleotide triphosphate hydrolases"/>
    <property type="match status" value="1"/>
</dbReference>
<dbReference type="RefSeq" id="WP_330157547.1">
    <property type="nucleotide sequence ID" value="NZ_BAAAJA010000059.1"/>
</dbReference>
<sequence>MGTIQPVTGKGAESIRLATARVCIWEGAVRSAKTVSSLMRWLRFVREAPPGNLLMVGKTERTLRRNVIDFLVELVGPTRCRFLAGSGELWLLGRRIYVAGANDERARDKIQGLTLVGAYCDELSRFPESFWEMLRTRMSEVGAQIFATSNPEGPYHWLKTGYLDRARVHLDRHGRTHRHDSDDRLNLARFSFQLSDNPHLPAEYIDDLTASTTGLWYKRLILGEWSLAEGAIYDAFDPDAHVVDTLPEITRWISTGIDYGTTNPFSAILLGVGADRRLYVTSEYRWDSKREQRKLTDAQYSAAVRDWLKRAPRPGEITGAGHAQARGVRPEKVYVDPSAASFMTQLWHDKMPGVGPADNAVIDGIRSVSSVMSLDRLRVHRSCRGLLDELPAYAWDDDAAQKGEDAPVKSHDHSVDALRYGLHSAAWLWRPTLRLPVLDLAA</sequence>
<accession>A0ABU7KNS0</accession>
<comment type="caution">
    <text evidence="1">The sequence shown here is derived from an EMBL/GenBank/DDBJ whole genome shotgun (WGS) entry which is preliminary data.</text>
</comment>